<name>A0ABS5AN23_9PSEU</name>
<dbReference type="InterPro" id="IPR024516">
    <property type="entry name" value="Mce_C"/>
</dbReference>
<dbReference type="InterPro" id="IPR003399">
    <property type="entry name" value="Mce/MlaD"/>
</dbReference>
<accession>A0ABS5AN23</accession>
<protein>
    <submittedName>
        <fullName evidence="4">Virulence factor Mce-like protein</fullName>
    </submittedName>
</protein>
<dbReference type="Pfam" id="PF11887">
    <property type="entry name" value="Mce4_CUP1"/>
    <property type="match status" value="1"/>
</dbReference>
<keyword evidence="5" id="KW-1185">Reference proteome</keyword>
<evidence type="ECO:0000259" key="3">
    <source>
        <dbReference type="Pfam" id="PF11887"/>
    </source>
</evidence>
<proteinExistence type="predicted"/>
<reference evidence="4 5" key="1">
    <citation type="submission" date="2021-03" db="EMBL/GenBank/DDBJ databases">
        <title>Sequencing the genomes of 1000 actinobacteria strains.</title>
        <authorList>
            <person name="Klenk H.-P."/>
        </authorList>
    </citation>
    <scope>NUCLEOTIDE SEQUENCE [LARGE SCALE GENOMIC DNA]</scope>
    <source>
        <strain evidence="4 5">DSM 44580</strain>
    </source>
</reference>
<feature type="transmembrane region" description="Helical" evidence="1">
    <location>
        <begin position="12"/>
        <end position="31"/>
    </location>
</feature>
<organism evidence="4 5">
    <name type="scientific">Crossiella equi</name>
    <dbReference type="NCBI Taxonomy" id="130796"/>
    <lineage>
        <taxon>Bacteria</taxon>
        <taxon>Bacillati</taxon>
        <taxon>Actinomycetota</taxon>
        <taxon>Actinomycetes</taxon>
        <taxon>Pseudonocardiales</taxon>
        <taxon>Pseudonocardiaceae</taxon>
        <taxon>Crossiella</taxon>
    </lineage>
</organism>
<comment type="caution">
    <text evidence="4">The sequence shown here is derived from an EMBL/GenBank/DDBJ whole genome shotgun (WGS) entry which is preliminary data.</text>
</comment>
<dbReference type="NCBIfam" id="TIGR00996">
    <property type="entry name" value="Mtu_fam_mce"/>
    <property type="match status" value="1"/>
</dbReference>
<dbReference type="Pfam" id="PF02470">
    <property type="entry name" value="MlaD"/>
    <property type="match status" value="1"/>
</dbReference>
<dbReference type="EMBL" id="JAGIOO010000001">
    <property type="protein sequence ID" value="MBP2477792.1"/>
    <property type="molecule type" value="Genomic_DNA"/>
</dbReference>
<evidence type="ECO:0000259" key="2">
    <source>
        <dbReference type="Pfam" id="PF02470"/>
    </source>
</evidence>
<dbReference type="Proteomes" id="UP001519363">
    <property type="component" value="Unassembled WGS sequence"/>
</dbReference>
<sequence length="361" mass="37776">MTIVHSGRTKVRLLVIAVVAVLVAGLGVWLWRGGGDKVRATAWFGAAVGVYAGSDVRVLGVRVGVIDAVEPQGQRVKVSFTLDPGVKVPAQAKMVSVAPSLVSDRYLQLSPTYSSGPLLATGAEIPVERTASPVELDQLYDSMSKLATALGPDGANKNGALSDLLDTGAANLDGNGAALNKLFRDLGQAAKTLDGSQEDLFGTVDNLAKFTGMLARNDSQVVAAEQQLAEVTRFLAADRDALKAALHELPGALGLVGDFVRENRGRVKSTVDKLTGITRVLADQRAALAEALDTAPLAMSNLLGAYNPAARTIDGRVNLNEIGPKPSARFVPVAAGTDPRTLPVVPLPPVGEVRTLPKEKR</sequence>
<evidence type="ECO:0000313" key="5">
    <source>
        <dbReference type="Proteomes" id="UP001519363"/>
    </source>
</evidence>
<keyword evidence="1" id="KW-0812">Transmembrane</keyword>
<feature type="domain" description="Mce/MlaD" evidence="2">
    <location>
        <begin position="37"/>
        <end position="111"/>
    </location>
</feature>
<dbReference type="RefSeq" id="WP_086780480.1">
    <property type="nucleotide sequence ID" value="NZ_JAGIOO010000001.1"/>
</dbReference>
<dbReference type="InterPro" id="IPR052336">
    <property type="entry name" value="MlaD_Phospholipid_Transporter"/>
</dbReference>
<gene>
    <name evidence="4" type="ORF">JOF53_006664</name>
</gene>
<evidence type="ECO:0000256" key="1">
    <source>
        <dbReference type="SAM" id="Phobius"/>
    </source>
</evidence>
<dbReference type="InterPro" id="IPR005693">
    <property type="entry name" value="Mce"/>
</dbReference>
<dbReference type="PANTHER" id="PTHR33371:SF4">
    <property type="entry name" value="INTERMEMBRANE PHOSPHOLIPID TRANSPORT SYSTEM BINDING PROTEIN MLAD"/>
    <property type="match status" value="1"/>
</dbReference>
<feature type="domain" description="Mammalian cell entry C-terminal" evidence="3">
    <location>
        <begin position="119"/>
        <end position="296"/>
    </location>
</feature>
<keyword evidence="1" id="KW-0472">Membrane</keyword>
<dbReference type="PANTHER" id="PTHR33371">
    <property type="entry name" value="INTERMEMBRANE PHOSPHOLIPID TRANSPORT SYSTEM BINDING PROTEIN MLAD-RELATED"/>
    <property type="match status" value="1"/>
</dbReference>
<evidence type="ECO:0000313" key="4">
    <source>
        <dbReference type="EMBL" id="MBP2477792.1"/>
    </source>
</evidence>
<keyword evidence="1" id="KW-1133">Transmembrane helix</keyword>